<protein>
    <submittedName>
        <fullName evidence="2">Uncharacterized protein</fullName>
    </submittedName>
</protein>
<accession>A0ABR9ENK9</accession>
<organism evidence="2 3">
    <name type="scientific">Pseudoalteromonas carrageenovora IAM 12662</name>
    <dbReference type="NCBI Taxonomy" id="1314868"/>
    <lineage>
        <taxon>Bacteria</taxon>
        <taxon>Pseudomonadati</taxon>
        <taxon>Pseudomonadota</taxon>
        <taxon>Gammaproteobacteria</taxon>
        <taxon>Alteromonadales</taxon>
        <taxon>Pseudoalteromonadaceae</taxon>
        <taxon>Pseudoalteromonas</taxon>
    </lineage>
</organism>
<evidence type="ECO:0000313" key="2">
    <source>
        <dbReference type="EMBL" id="MBE0382137.1"/>
    </source>
</evidence>
<keyword evidence="1" id="KW-1133">Transmembrane helix</keyword>
<keyword evidence="1" id="KW-0472">Membrane</keyword>
<evidence type="ECO:0000256" key="1">
    <source>
        <dbReference type="SAM" id="Phobius"/>
    </source>
</evidence>
<comment type="caution">
    <text evidence="2">The sequence shown here is derived from an EMBL/GenBank/DDBJ whole genome shotgun (WGS) entry which is preliminary data.</text>
</comment>
<sequence length="54" mass="6228">MLPKKWFKLTSRIMIVVGILGVFFTDFEILSAFCFSCIPIGFGLLTYNKKYLES</sequence>
<name>A0ABR9ENK9_PSEVC</name>
<feature type="transmembrane region" description="Helical" evidence="1">
    <location>
        <begin position="7"/>
        <end position="24"/>
    </location>
</feature>
<evidence type="ECO:0000313" key="3">
    <source>
        <dbReference type="Proteomes" id="UP000615003"/>
    </source>
</evidence>
<reference evidence="2 3" key="1">
    <citation type="submission" date="2015-06" db="EMBL/GenBank/DDBJ databases">
        <title>Genome sequence of Pseudoalteromonas carrageenovora.</title>
        <authorList>
            <person name="Xie B.-B."/>
            <person name="Rong J.-C."/>
            <person name="Qin Q.-L."/>
            <person name="Zhang Y.-Z."/>
        </authorList>
    </citation>
    <scope>NUCLEOTIDE SEQUENCE [LARGE SCALE GENOMIC DNA]</scope>
    <source>
        <strain evidence="2 3">IAM 12662</strain>
    </source>
</reference>
<gene>
    <name evidence="2" type="ORF">PCARR_a0411</name>
</gene>
<keyword evidence="1" id="KW-0812">Transmembrane</keyword>
<keyword evidence="3" id="KW-1185">Reference proteome</keyword>
<proteinExistence type="predicted"/>
<dbReference type="EMBL" id="AQGW01000018">
    <property type="protein sequence ID" value="MBE0382137.1"/>
    <property type="molecule type" value="Genomic_DNA"/>
</dbReference>
<dbReference type="Proteomes" id="UP000615003">
    <property type="component" value="Unassembled WGS sequence"/>
</dbReference>